<evidence type="ECO:0000313" key="7">
    <source>
        <dbReference type="EMBL" id="PLR94079.1"/>
    </source>
</evidence>
<evidence type="ECO:0000256" key="2">
    <source>
        <dbReference type="ARBA" id="ARBA00022491"/>
    </source>
</evidence>
<keyword evidence="9" id="KW-1185">Reference proteome</keyword>
<dbReference type="PANTHER" id="PTHR34984">
    <property type="entry name" value="CARBON STORAGE REGULATOR"/>
    <property type="match status" value="1"/>
</dbReference>
<evidence type="ECO:0000313" key="8">
    <source>
        <dbReference type="Proteomes" id="UP000234951"/>
    </source>
</evidence>
<accession>A0A2N5GMR0</accession>
<gene>
    <name evidence="5 6" type="primary">csrA</name>
    <name evidence="6" type="ORF">CU635_09770</name>
    <name evidence="7" type="ORF">CVD25_16695</name>
</gene>
<comment type="caution">
    <text evidence="6">The sequence shown here is derived from an EMBL/GenBank/DDBJ whole genome shotgun (WGS) entry which is preliminary data.</text>
</comment>
<keyword evidence="1 5" id="KW-0963">Cytoplasm</keyword>
<reference evidence="6 8" key="1">
    <citation type="submission" date="2017-11" db="EMBL/GenBank/DDBJ databases">
        <title>Comparitive Functional Genomics of Dry Heat Resistant strains isolated from the Viking Spacecraft.</title>
        <authorList>
            <person name="Seuylemezian A."/>
            <person name="Cooper K."/>
            <person name="Vaishampayan P."/>
        </authorList>
    </citation>
    <scope>NUCLEOTIDE SEQUENCE [LARGE SCALE GENOMIC DNA]</scope>
    <source>
        <strain evidence="6 8">M4.6</strain>
    </source>
</reference>
<name>A0A2N5GMR0_9BACI</name>
<dbReference type="SUPFAM" id="SSF117130">
    <property type="entry name" value="CsrA-like"/>
    <property type="match status" value="1"/>
</dbReference>
<dbReference type="GO" id="GO:0005829">
    <property type="term" value="C:cytosol"/>
    <property type="evidence" value="ECO:0007669"/>
    <property type="project" value="TreeGrafter"/>
</dbReference>
<organism evidence="6 8">
    <name type="scientific">Bacillus canaveralius</name>
    <dbReference type="NCBI Taxonomy" id="1403243"/>
    <lineage>
        <taxon>Bacteria</taxon>
        <taxon>Bacillati</taxon>
        <taxon>Bacillota</taxon>
        <taxon>Bacilli</taxon>
        <taxon>Bacillales</taxon>
        <taxon>Bacillaceae</taxon>
        <taxon>Bacillus</taxon>
    </lineage>
</organism>
<protein>
    <recommendedName>
        <fullName evidence="5">Translational regulator CsrA</fullName>
    </recommendedName>
</protein>
<keyword evidence="2 5" id="KW-0678">Repressor</keyword>
<dbReference type="GO" id="GO:1902208">
    <property type="term" value="P:regulation of bacterial-type flagellum assembly"/>
    <property type="evidence" value="ECO:0007669"/>
    <property type="project" value="UniProtKB-UniRule"/>
</dbReference>
<comment type="subcellular location">
    <subcellularLocation>
        <location evidence="5">Cytoplasm</location>
    </subcellularLocation>
</comment>
<dbReference type="InterPro" id="IPR036107">
    <property type="entry name" value="CsrA_sf"/>
</dbReference>
<proteinExistence type="inferred from homology"/>
<evidence type="ECO:0000256" key="4">
    <source>
        <dbReference type="ARBA" id="ARBA00022884"/>
    </source>
</evidence>
<dbReference type="InterPro" id="IPR003751">
    <property type="entry name" value="CsrA"/>
</dbReference>
<dbReference type="GO" id="GO:0048027">
    <property type="term" value="F:mRNA 5'-UTR binding"/>
    <property type="evidence" value="ECO:0007669"/>
    <property type="project" value="UniProtKB-UniRule"/>
</dbReference>
<keyword evidence="4 5" id="KW-0694">RNA-binding</keyword>
<dbReference type="EMBL" id="PGVD01000050">
    <property type="protein sequence ID" value="PLR94079.1"/>
    <property type="molecule type" value="Genomic_DNA"/>
</dbReference>
<dbReference type="Gene3D" id="2.60.40.4380">
    <property type="entry name" value="Translational regulator CsrA"/>
    <property type="match status" value="1"/>
</dbReference>
<dbReference type="NCBIfam" id="TIGR00202">
    <property type="entry name" value="csrA"/>
    <property type="match status" value="1"/>
</dbReference>
<evidence type="ECO:0000313" key="6">
    <source>
        <dbReference type="EMBL" id="PLR83161.1"/>
    </source>
</evidence>
<dbReference type="GO" id="GO:0045947">
    <property type="term" value="P:negative regulation of translational initiation"/>
    <property type="evidence" value="ECO:0007669"/>
    <property type="project" value="UniProtKB-UniRule"/>
</dbReference>
<dbReference type="GO" id="GO:0006109">
    <property type="term" value="P:regulation of carbohydrate metabolic process"/>
    <property type="evidence" value="ECO:0007669"/>
    <property type="project" value="InterPro"/>
</dbReference>
<evidence type="ECO:0000313" key="9">
    <source>
        <dbReference type="Proteomes" id="UP000235114"/>
    </source>
</evidence>
<evidence type="ECO:0000256" key="1">
    <source>
        <dbReference type="ARBA" id="ARBA00022490"/>
    </source>
</evidence>
<dbReference type="RefSeq" id="WP_101577183.1">
    <property type="nucleotide sequence ID" value="NZ_PGVA01000023.1"/>
</dbReference>
<keyword evidence="5" id="KW-1005">Bacterial flagellum biogenesis</keyword>
<dbReference type="Proteomes" id="UP000234951">
    <property type="component" value="Unassembled WGS sequence"/>
</dbReference>
<dbReference type="FunFam" id="2.60.40.4380:FF:000002">
    <property type="entry name" value="Translational regulator CsrA"/>
    <property type="match status" value="1"/>
</dbReference>
<evidence type="ECO:0000256" key="5">
    <source>
        <dbReference type="HAMAP-Rule" id="MF_00167"/>
    </source>
</evidence>
<reference evidence="7 9" key="2">
    <citation type="submission" date="2017-12" db="EMBL/GenBank/DDBJ databases">
        <title>Comparative Functional Genomics of Dry Heat Resistant strains isolated from the Viking Spacecraft.</title>
        <authorList>
            <person name="Seuylemezian A."/>
            <person name="Cooper K."/>
            <person name="Vaishampayan P."/>
        </authorList>
    </citation>
    <scope>NUCLEOTIDE SEQUENCE [LARGE SCALE GENOMIC DNA]</scope>
    <source>
        <strain evidence="7 9">ATCC 29669</strain>
    </source>
</reference>
<dbReference type="PANTHER" id="PTHR34984:SF1">
    <property type="entry name" value="CARBON STORAGE REGULATOR"/>
    <property type="match status" value="1"/>
</dbReference>
<evidence type="ECO:0000256" key="3">
    <source>
        <dbReference type="ARBA" id="ARBA00022845"/>
    </source>
</evidence>
<dbReference type="Proteomes" id="UP000235114">
    <property type="component" value="Unassembled WGS sequence"/>
</dbReference>
<dbReference type="HAMAP" id="MF_00167">
    <property type="entry name" value="CsrA"/>
    <property type="match status" value="1"/>
</dbReference>
<dbReference type="Pfam" id="PF02599">
    <property type="entry name" value="CsrA"/>
    <property type="match status" value="1"/>
</dbReference>
<comment type="subunit">
    <text evidence="5">Homodimer; the beta-strands of each monomer intercalate to form a hydrophobic core, while the alpha-helices form wings that extend away from the core.</text>
</comment>
<dbReference type="NCBIfam" id="NF002469">
    <property type="entry name" value="PRK01712.1"/>
    <property type="match status" value="1"/>
</dbReference>
<dbReference type="OrthoDB" id="9809061at2"/>
<dbReference type="EMBL" id="PGVA01000023">
    <property type="protein sequence ID" value="PLR83161.1"/>
    <property type="molecule type" value="Genomic_DNA"/>
</dbReference>
<dbReference type="AlphaFoldDB" id="A0A2N5GMR0"/>
<sequence>MLVLSRKKNESLVIGENIEIKILEINGDQIKIGIKAPKEIDILRKEIVIKTEKENSTALKSNFDINKFL</sequence>
<comment type="similarity">
    <text evidence="5">Belongs to the CsrA/RsmA family.</text>
</comment>
<keyword evidence="3 5" id="KW-0810">Translation regulation</keyword>
<comment type="function">
    <text evidence="5">A translational regulator that binds mRNA to regulate translation initiation and/or mRNA stability. Usually binds in the 5'-UTR at or near the Shine-Dalgarno sequence preventing ribosome-binding, thus repressing translation. Its main target seems to be the major flagellin gene, while its function is anatagonized by FliW.</text>
</comment>
<dbReference type="GO" id="GO:0006402">
    <property type="term" value="P:mRNA catabolic process"/>
    <property type="evidence" value="ECO:0007669"/>
    <property type="project" value="InterPro"/>
</dbReference>
<dbReference type="GO" id="GO:0044781">
    <property type="term" value="P:bacterial-type flagellum organization"/>
    <property type="evidence" value="ECO:0007669"/>
    <property type="project" value="UniProtKB-KW"/>
</dbReference>